<name>A0A940YIX9_9BURK</name>
<comment type="caution">
    <text evidence="5">The sequence shown here is derived from an EMBL/GenBank/DDBJ whole genome shotgun (WGS) entry which is preliminary data.</text>
</comment>
<gene>
    <name evidence="5" type="ORF">KAK06_18410</name>
</gene>
<dbReference type="InterPro" id="IPR009288">
    <property type="entry name" value="AIG2-like_dom"/>
</dbReference>
<organism evidence="5 6">
    <name type="scientific">Ideonella aquatica</name>
    <dbReference type="NCBI Taxonomy" id="2824119"/>
    <lineage>
        <taxon>Bacteria</taxon>
        <taxon>Pseudomonadati</taxon>
        <taxon>Pseudomonadota</taxon>
        <taxon>Betaproteobacteria</taxon>
        <taxon>Burkholderiales</taxon>
        <taxon>Sphaerotilaceae</taxon>
        <taxon>Ideonella</taxon>
    </lineage>
</organism>
<comment type="similarity">
    <text evidence="1 3">Belongs to the gamma-glutamylcyclotransferase family.</text>
</comment>
<feature type="domain" description="Gamma-glutamylcyclotransferase AIG2-like" evidence="4">
    <location>
        <begin position="4"/>
        <end position="114"/>
    </location>
</feature>
<dbReference type="CDD" id="cd06661">
    <property type="entry name" value="GGCT_like"/>
    <property type="match status" value="1"/>
</dbReference>
<dbReference type="SUPFAM" id="SSF110857">
    <property type="entry name" value="Gamma-glutamyl cyclotransferase-like"/>
    <property type="match status" value="1"/>
</dbReference>
<dbReference type="InterPro" id="IPR036568">
    <property type="entry name" value="GGCT-like_sf"/>
</dbReference>
<accession>A0A940YIX9</accession>
<dbReference type="EMBL" id="JAGQDE010000019">
    <property type="protein sequence ID" value="MBQ0960935.1"/>
    <property type="molecule type" value="Genomic_DNA"/>
</dbReference>
<protein>
    <recommendedName>
        <fullName evidence="3">Gamma-glutamylcyclotransferase family protein</fullName>
    </recommendedName>
</protein>
<evidence type="ECO:0000313" key="6">
    <source>
        <dbReference type="Proteomes" id="UP000678374"/>
    </source>
</evidence>
<dbReference type="PANTHER" id="PTHR12510:SF4">
    <property type="entry name" value="GAMMA-GLUTAMYLAMINECYCLOTRANSFERASE"/>
    <property type="match status" value="1"/>
</dbReference>
<dbReference type="Pfam" id="PF06094">
    <property type="entry name" value="GGACT"/>
    <property type="match status" value="1"/>
</dbReference>
<keyword evidence="6" id="KW-1185">Reference proteome</keyword>
<dbReference type="Proteomes" id="UP000678374">
    <property type="component" value="Unassembled WGS sequence"/>
</dbReference>
<dbReference type="InterPro" id="IPR039126">
    <property type="entry name" value="GGACT"/>
</dbReference>
<dbReference type="InterPro" id="IPR013024">
    <property type="entry name" value="GGCT-like"/>
</dbReference>
<dbReference type="AlphaFoldDB" id="A0A940YIX9"/>
<dbReference type="RefSeq" id="WP_210803609.1">
    <property type="nucleotide sequence ID" value="NZ_JAGQDE010000019.1"/>
</dbReference>
<feature type="active site" description="Proton acceptor" evidence="2">
    <location>
        <position position="80"/>
    </location>
</feature>
<dbReference type="PANTHER" id="PTHR12510">
    <property type="entry name" value="TROPONIN C-AKIN-1 PROTEIN"/>
    <property type="match status" value="1"/>
</dbReference>
<proteinExistence type="inferred from homology"/>
<dbReference type="GO" id="GO:0061929">
    <property type="term" value="F:gamma-glutamylaminecyclotransferase activity"/>
    <property type="evidence" value="ECO:0007669"/>
    <property type="project" value="InterPro"/>
</dbReference>
<evidence type="ECO:0000256" key="2">
    <source>
        <dbReference type="PIRSR" id="PIRSR639126-1"/>
    </source>
</evidence>
<evidence type="ECO:0000256" key="1">
    <source>
        <dbReference type="ARBA" id="ARBA00008861"/>
    </source>
</evidence>
<evidence type="ECO:0000256" key="3">
    <source>
        <dbReference type="RuleBase" id="RU367036"/>
    </source>
</evidence>
<reference evidence="5" key="1">
    <citation type="submission" date="2021-04" db="EMBL/GenBank/DDBJ databases">
        <title>The genome sequence of Ideonella sp. 4Y11.</title>
        <authorList>
            <person name="Liu Y."/>
        </authorList>
    </citation>
    <scope>NUCLEOTIDE SEQUENCE</scope>
    <source>
        <strain evidence="5">4Y11</strain>
    </source>
</reference>
<dbReference type="GO" id="GO:0005829">
    <property type="term" value="C:cytosol"/>
    <property type="evidence" value="ECO:0007669"/>
    <property type="project" value="TreeGrafter"/>
</dbReference>
<evidence type="ECO:0000259" key="4">
    <source>
        <dbReference type="Pfam" id="PF06094"/>
    </source>
</evidence>
<sequence>MTLLFVYGTLKQGFPNHPLNTGRRVPGEYRTVQPLPLYVVRLPQEERAPWLMHLPGQGHCVSGQLFEVPDDALPSIDAFEEVGLPDGYERVALTVVSQSDGQPLQAYAYLKPEHQMHRCLAVEGPFHEYTLALAEGYWISRG</sequence>
<dbReference type="Gene3D" id="3.10.490.10">
    <property type="entry name" value="Gamma-glutamyl cyclotransferase-like"/>
    <property type="match status" value="1"/>
</dbReference>
<evidence type="ECO:0000313" key="5">
    <source>
        <dbReference type="EMBL" id="MBQ0960935.1"/>
    </source>
</evidence>